<evidence type="ECO:0000256" key="5">
    <source>
        <dbReference type="ARBA" id="ARBA00022723"/>
    </source>
</evidence>
<keyword evidence="3 10" id="KW-0808">Transferase</keyword>
<feature type="active site" evidence="10">
    <location>
        <position position="107"/>
    </location>
</feature>
<dbReference type="HAMAP" id="MF_01113">
    <property type="entry name" value="DNApol_IV"/>
    <property type="match status" value="1"/>
</dbReference>
<feature type="binding site" evidence="10">
    <location>
        <position position="10"/>
    </location>
    <ligand>
        <name>Mg(2+)</name>
        <dbReference type="ChEBI" id="CHEBI:18420"/>
    </ligand>
</feature>
<keyword evidence="4 10" id="KW-0548">Nucleotidyltransferase</keyword>
<feature type="site" description="Substrate discrimination" evidence="10">
    <location>
        <position position="15"/>
    </location>
</feature>
<sequence length="395" mass="44432">MAARVIFHIDMNSFFASVEQSYDTSLKGKPVAVAGDPTKRRGIVVTCSYEARAFGVYTTMNVREAKMLCPELIVLPPNFARYKTASVAMFDVLRTYSYLVEPTSIDEGYLDLSHLENPSDAIHVANDLQQRLSRELDLPSSIGIAPNKFLAKMASNMKKPMGITVLRKRDVPTLLWPLEIIKMHGIGESTATKLNHVGVFTIGDLATMEDTLLIETLGKKSVRLKQKANGEDNRPVDPDAHAESKSVGNSTTLEVDESDIQELRNILVRLSEKVARRLQAKQLAGTTLSISIRYADWNNVSRSVTKNVLYYQQEMIAKEAIRLFEKHWDGSAVRLLGITISNVEDMQDRTEQLSIFTFQQHAKEEPLLQLLEKMQKKFGEDSIQKGTSRLKKKED</sequence>
<dbReference type="CDD" id="cd03586">
    <property type="entry name" value="PolY_Pol_IV_kappa"/>
    <property type="match status" value="1"/>
</dbReference>
<keyword evidence="6 10" id="KW-0227">DNA damage</keyword>
<dbReference type="InterPro" id="IPR043128">
    <property type="entry name" value="Rev_trsase/Diguanyl_cyclase"/>
</dbReference>
<dbReference type="GO" id="GO:0042276">
    <property type="term" value="P:error-prone translesion synthesis"/>
    <property type="evidence" value="ECO:0007669"/>
    <property type="project" value="TreeGrafter"/>
</dbReference>
<dbReference type="AlphaFoldDB" id="A0A385YVI3"/>
<keyword evidence="2 10" id="KW-0515">Mutator protein</keyword>
<dbReference type="PROSITE" id="PS50173">
    <property type="entry name" value="UMUC"/>
    <property type="match status" value="1"/>
</dbReference>
<dbReference type="GO" id="GO:0009432">
    <property type="term" value="P:SOS response"/>
    <property type="evidence" value="ECO:0007669"/>
    <property type="project" value="TreeGrafter"/>
</dbReference>
<evidence type="ECO:0000256" key="4">
    <source>
        <dbReference type="ARBA" id="ARBA00022695"/>
    </source>
</evidence>
<dbReference type="Pfam" id="PF11799">
    <property type="entry name" value="IMS_C"/>
    <property type="match status" value="1"/>
</dbReference>
<dbReference type="InterPro" id="IPR036775">
    <property type="entry name" value="DNA_pol_Y-fam_lit_finger_sf"/>
</dbReference>
<dbReference type="EMBL" id="CP032418">
    <property type="protein sequence ID" value="AYC29513.1"/>
    <property type="molecule type" value="Genomic_DNA"/>
</dbReference>
<dbReference type="FunFam" id="3.40.1170.60:FF:000003">
    <property type="entry name" value="DNA polymerase eta"/>
    <property type="match status" value="1"/>
</dbReference>
<feature type="compositionally biased region" description="Basic and acidic residues" evidence="11">
    <location>
        <begin position="228"/>
        <end position="244"/>
    </location>
</feature>
<dbReference type="KEGG" id="paek:D3873_06305"/>
<keyword evidence="8 10" id="KW-0239">DNA-directed DNA polymerase</keyword>
<dbReference type="PANTHER" id="PTHR11076">
    <property type="entry name" value="DNA REPAIR POLYMERASE UMUC / TRANSFERASE FAMILY MEMBER"/>
    <property type="match status" value="1"/>
</dbReference>
<evidence type="ECO:0000256" key="1">
    <source>
        <dbReference type="ARBA" id="ARBA00010945"/>
    </source>
</evidence>
<proteinExistence type="inferred from homology"/>
<feature type="domain" description="UmuC" evidence="12">
    <location>
        <begin position="6"/>
        <end position="187"/>
    </location>
</feature>
<protein>
    <recommendedName>
        <fullName evidence="10">DNA polymerase IV</fullName>
        <shortName evidence="10">Pol IV</shortName>
        <ecNumber evidence="10">2.7.7.7</ecNumber>
    </recommendedName>
</protein>
<dbReference type="GO" id="GO:0000287">
    <property type="term" value="F:magnesium ion binding"/>
    <property type="evidence" value="ECO:0007669"/>
    <property type="project" value="UniProtKB-UniRule"/>
</dbReference>
<dbReference type="RefSeq" id="WP_119883253.1">
    <property type="nucleotide sequence ID" value="NZ_CP032418.1"/>
</dbReference>
<evidence type="ECO:0000256" key="8">
    <source>
        <dbReference type="ARBA" id="ARBA00022932"/>
    </source>
</evidence>
<dbReference type="PANTHER" id="PTHR11076:SF33">
    <property type="entry name" value="DNA POLYMERASE KAPPA"/>
    <property type="match status" value="1"/>
</dbReference>
<evidence type="ECO:0000256" key="3">
    <source>
        <dbReference type="ARBA" id="ARBA00022679"/>
    </source>
</evidence>
<evidence type="ECO:0000256" key="10">
    <source>
        <dbReference type="HAMAP-Rule" id="MF_01113"/>
    </source>
</evidence>
<dbReference type="SUPFAM" id="SSF56672">
    <property type="entry name" value="DNA/RNA polymerases"/>
    <property type="match status" value="1"/>
</dbReference>
<keyword evidence="5 10" id="KW-0479">Metal-binding</keyword>
<dbReference type="NCBIfam" id="NF002492">
    <property type="entry name" value="PRK01810.1"/>
    <property type="match status" value="1"/>
</dbReference>
<dbReference type="InterPro" id="IPR043502">
    <property type="entry name" value="DNA/RNA_pol_sf"/>
</dbReference>
<organism evidence="13 14">
    <name type="scientific">Paenisporosarcina cavernae</name>
    <dbReference type="NCBI Taxonomy" id="2320858"/>
    <lineage>
        <taxon>Bacteria</taxon>
        <taxon>Bacillati</taxon>
        <taxon>Bacillota</taxon>
        <taxon>Bacilli</taxon>
        <taxon>Bacillales</taxon>
        <taxon>Caryophanaceae</taxon>
        <taxon>Paenisporosarcina</taxon>
    </lineage>
</organism>
<dbReference type="Gene3D" id="3.30.70.270">
    <property type="match status" value="1"/>
</dbReference>
<dbReference type="SUPFAM" id="SSF100879">
    <property type="entry name" value="Lesion bypass DNA polymerase (Y-family), little finger domain"/>
    <property type="match status" value="1"/>
</dbReference>
<evidence type="ECO:0000259" key="12">
    <source>
        <dbReference type="PROSITE" id="PS50173"/>
    </source>
</evidence>
<dbReference type="GO" id="GO:0006261">
    <property type="term" value="P:DNA-templated DNA replication"/>
    <property type="evidence" value="ECO:0007669"/>
    <property type="project" value="UniProtKB-UniRule"/>
</dbReference>
<dbReference type="Pfam" id="PF11798">
    <property type="entry name" value="IMS_HHH"/>
    <property type="match status" value="1"/>
</dbReference>
<comment type="catalytic activity">
    <reaction evidence="10">
        <text>DNA(n) + a 2'-deoxyribonucleoside 5'-triphosphate = DNA(n+1) + diphosphate</text>
        <dbReference type="Rhea" id="RHEA:22508"/>
        <dbReference type="Rhea" id="RHEA-COMP:17339"/>
        <dbReference type="Rhea" id="RHEA-COMP:17340"/>
        <dbReference type="ChEBI" id="CHEBI:33019"/>
        <dbReference type="ChEBI" id="CHEBI:61560"/>
        <dbReference type="ChEBI" id="CHEBI:173112"/>
        <dbReference type="EC" id="2.7.7.7"/>
    </reaction>
</comment>
<evidence type="ECO:0000256" key="2">
    <source>
        <dbReference type="ARBA" id="ARBA00022457"/>
    </source>
</evidence>
<dbReference type="InterPro" id="IPR024728">
    <property type="entry name" value="PolY_HhH_motif"/>
</dbReference>
<dbReference type="Pfam" id="PF00817">
    <property type="entry name" value="IMS"/>
    <property type="match status" value="1"/>
</dbReference>
<feature type="region of interest" description="Disordered" evidence="11">
    <location>
        <begin position="224"/>
        <end position="251"/>
    </location>
</feature>
<dbReference type="Gene3D" id="3.40.1170.60">
    <property type="match status" value="1"/>
</dbReference>
<dbReference type="InterPro" id="IPR022880">
    <property type="entry name" value="DNApol_IV"/>
</dbReference>
<keyword evidence="14" id="KW-1185">Reference proteome</keyword>
<comment type="subcellular location">
    <subcellularLocation>
        <location evidence="10">Cytoplasm</location>
    </subcellularLocation>
</comment>
<dbReference type="InterPro" id="IPR017961">
    <property type="entry name" value="DNA_pol_Y-fam_little_finger"/>
</dbReference>
<keyword evidence="10" id="KW-0963">Cytoplasm</keyword>
<comment type="subunit">
    <text evidence="10">Monomer.</text>
</comment>
<comment type="function">
    <text evidence="10">Poorly processive, error-prone DNA polymerase involved in untargeted mutagenesis. Copies undamaged DNA at stalled replication forks, which arise in vivo from mismatched or misaligned primer ends. These misaligned primers can be extended by PolIV. Exhibits no 3'-5' exonuclease (proofreading) activity. May be involved in translesional synthesis, in conjunction with the beta clamp from PolIII.</text>
</comment>
<evidence type="ECO:0000313" key="13">
    <source>
        <dbReference type="EMBL" id="AYC29513.1"/>
    </source>
</evidence>
<keyword evidence="10" id="KW-0238">DNA-binding</keyword>
<dbReference type="GO" id="GO:0003887">
    <property type="term" value="F:DNA-directed DNA polymerase activity"/>
    <property type="evidence" value="ECO:0007669"/>
    <property type="project" value="UniProtKB-UniRule"/>
</dbReference>
<feature type="binding site" evidence="10">
    <location>
        <position position="106"/>
    </location>
    <ligand>
        <name>Mg(2+)</name>
        <dbReference type="ChEBI" id="CHEBI:18420"/>
    </ligand>
</feature>
<comment type="cofactor">
    <cofactor evidence="10">
        <name>Mg(2+)</name>
        <dbReference type="ChEBI" id="CHEBI:18420"/>
    </cofactor>
    <text evidence="10">Binds 2 magnesium ions per subunit.</text>
</comment>
<dbReference type="InterPro" id="IPR001126">
    <property type="entry name" value="UmuC"/>
</dbReference>
<evidence type="ECO:0000256" key="6">
    <source>
        <dbReference type="ARBA" id="ARBA00022763"/>
    </source>
</evidence>
<dbReference type="Proteomes" id="UP000265725">
    <property type="component" value="Chromosome"/>
</dbReference>
<evidence type="ECO:0000256" key="7">
    <source>
        <dbReference type="ARBA" id="ARBA00022842"/>
    </source>
</evidence>
<reference evidence="14" key="1">
    <citation type="submission" date="2018-09" db="EMBL/GenBank/DDBJ databases">
        <authorList>
            <person name="Zhu H."/>
        </authorList>
    </citation>
    <scope>NUCLEOTIDE SEQUENCE [LARGE SCALE GENOMIC DNA]</scope>
    <source>
        <strain evidence="14">K2R23-3</strain>
    </source>
</reference>
<dbReference type="Gene3D" id="1.10.150.20">
    <property type="entry name" value="5' to 3' exonuclease, C-terminal subdomain"/>
    <property type="match status" value="1"/>
</dbReference>
<keyword evidence="7 10" id="KW-0460">Magnesium</keyword>
<dbReference type="GO" id="GO:0003684">
    <property type="term" value="F:damaged DNA binding"/>
    <property type="evidence" value="ECO:0007669"/>
    <property type="project" value="InterPro"/>
</dbReference>
<dbReference type="OrthoDB" id="9808813at2"/>
<keyword evidence="10" id="KW-0235">DNA replication</keyword>
<evidence type="ECO:0000256" key="9">
    <source>
        <dbReference type="ARBA" id="ARBA00023204"/>
    </source>
</evidence>
<evidence type="ECO:0000313" key="14">
    <source>
        <dbReference type="Proteomes" id="UP000265725"/>
    </source>
</evidence>
<dbReference type="GO" id="GO:0006281">
    <property type="term" value="P:DNA repair"/>
    <property type="evidence" value="ECO:0007669"/>
    <property type="project" value="UniProtKB-UniRule"/>
</dbReference>
<comment type="similarity">
    <text evidence="1 10">Belongs to the DNA polymerase type-Y family.</text>
</comment>
<name>A0A385YVI3_9BACL</name>
<dbReference type="Gene3D" id="3.30.1490.100">
    <property type="entry name" value="DNA polymerase, Y-family, little finger domain"/>
    <property type="match status" value="1"/>
</dbReference>
<evidence type="ECO:0000256" key="11">
    <source>
        <dbReference type="SAM" id="MobiDB-lite"/>
    </source>
</evidence>
<accession>A0A385YVI3</accession>
<gene>
    <name evidence="10" type="primary">dinB</name>
    <name evidence="13" type="ORF">D3873_06305</name>
</gene>
<dbReference type="GO" id="GO:0005829">
    <property type="term" value="C:cytosol"/>
    <property type="evidence" value="ECO:0007669"/>
    <property type="project" value="TreeGrafter"/>
</dbReference>
<dbReference type="InterPro" id="IPR050116">
    <property type="entry name" value="DNA_polymerase-Y"/>
</dbReference>
<dbReference type="NCBIfam" id="NF002677">
    <property type="entry name" value="PRK02406.1"/>
    <property type="match status" value="1"/>
</dbReference>
<dbReference type="EC" id="2.7.7.7" evidence="10"/>
<keyword evidence="9 10" id="KW-0234">DNA repair</keyword>